<feature type="compositionally biased region" description="Low complexity" evidence="5">
    <location>
        <begin position="286"/>
        <end position="298"/>
    </location>
</feature>
<evidence type="ECO:0000256" key="5">
    <source>
        <dbReference type="SAM" id="MobiDB-lite"/>
    </source>
</evidence>
<keyword evidence="3" id="KW-0547">Nucleotide-binding</keyword>
<proteinExistence type="inferred from homology"/>
<comment type="caution">
    <text evidence="7">The sequence shown here is derived from an EMBL/GenBank/DDBJ whole genome shotgun (WGS) entry which is preliminary data.</text>
</comment>
<dbReference type="Pfam" id="PF03109">
    <property type="entry name" value="ABC1"/>
    <property type="match status" value="1"/>
</dbReference>
<dbReference type="PANTHER" id="PTHR43851">
    <property type="match status" value="1"/>
</dbReference>
<dbReference type="InterPro" id="IPR011009">
    <property type="entry name" value="Kinase-like_dom_sf"/>
</dbReference>
<evidence type="ECO:0000256" key="3">
    <source>
        <dbReference type="ARBA" id="ARBA00022741"/>
    </source>
</evidence>
<dbReference type="InterPro" id="IPR004147">
    <property type="entry name" value="ABC1_dom"/>
</dbReference>
<dbReference type="GO" id="GO:0016301">
    <property type="term" value="F:kinase activity"/>
    <property type="evidence" value="ECO:0007669"/>
    <property type="project" value="UniProtKB-KW"/>
</dbReference>
<feature type="region of interest" description="Disordered" evidence="5">
    <location>
        <begin position="279"/>
        <end position="298"/>
    </location>
</feature>
<feature type="region of interest" description="Disordered" evidence="5">
    <location>
        <begin position="315"/>
        <end position="335"/>
    </location>
</feature>
<gene>
    <name evidence="7" type="ORF">PPERSA_12408</name>
</gene>
<feature type="compositionally biased region" description="Basic and acidic residues" evidence="5">
    <location>
        <begin position="137"/>
        <end position="148"/>
    </location>
</feature>
<name>A0A0V0QNN4_PSEPJ</name>
<dbReference type="InterPro" id="IPR051409">
    <property type="entry name" value="Atypical_kinase_ADCK"/>
</dbReference>
<feature type="compositionally biased region" description="Polar residues" evidence="5">
    <location>
        <begin position="149"/>
        <end position="178"/>
    </location>
</feature>
<keyword evidence="4" id="KW-0067">ATP-binding</keyword>
<feature type="region of interest" description="Disordered" evidence="5">
    <location>
        <begin position="62"/>
        <end position="94"/>
    </location>
</feature>
<dbReference type="CDD" id="cd13970">
    <property type="entry name" value="ABC1_ADCK3"/>
    <property type="match status" value="1"/>
</dbReference>
<dbReference type="AlphaFoldDB" id="A0A0V0QNN4"/>
<feature type="compositionally biased region" description="Low complexity" evidence="5">
    <location>
        <begin position="69"/>
        <end position="79"/>
    </location>
</feature>
<feature type="compositionally biased region" description="Basic and acidic residues" evidence="5">
    <location>
        <begin position="315"/>
        <end position="333"/>
    </location>
</feature>
<dbReference type="GO" id="GO:0005524">
    <property type="term" value="F:ATP binding"/>
    <property type="evidence" value="ECO:0007669"/>
    <property type="project" value="UniProtKB-KW"/>
</dbReference>
<dbReference type="InterPro" id="IPR034646">
    <property type="entry name" value="ADCK3_dom"/>
</dbReference>
<dbReference type="OrthoDB" id="201153at2759"/>
<evidence type="ECO:0000256" key="1">
    <source>
        <dbReference type="ARBA" id="ARBA00009670"/>
    </source>
</evidence>
<dbReference type="SUPFAM" id="SSF56112">
    <property type="entry name" value="Protein kinase-like (PK-like)"/>
    <property type="match status" value="1"/>
</dbReference>
<feature type="region of interest" description="Disordered" evidence="5">
    <location>
        <begin position="137"/>
        <end position="192"/>
    </location>
</feature>
<dbReference type="PANTHER" id="PTHR43851:SF3">
    <property type="entry name" value="COENZYME Q8"/>
    <property type="match status" value="1"/>
</dbReference>
<reference evidence="7 8" key="1">
    <citation type="journal article" date="2015" name="Sci. Rep.">
        <title>Genome of the facultative scuticociliatosis pathogen Pseudocohnilembus persalinus provides insight into its virulence through horizontal gene transfer.</title>
        <authorList>
            <person name="Xiong J."/>
            <person name="Wang G."/>
            <person name="Cheng J."/>
            <person name="Tian M."/>
            <person name="Pan X."/>
            <person name="Warren A."/>
            <person name="Jiang C."/>
            <person name="Yuan D."/>
            <person name="Miao W."/>
        </authorList>
    </citation>
    <scope>NUCLEOTIDE SEQUENCE [LARGE SCALE GENOMIC DNA]</scope>
    <source>
        <strain evidence="7">36N120E</strain>
    </source>
</reference>
<dbReference type="Proteomes" id="UP000054937">
    <property type="component" value="Unassembled WGS sequence"/>
</dbReference>
<keyword evidence="8" id="KW-1185">Reference proteome</keyword>
<protein>
    <submittedName>
        <fullName evidence="7">Protein kinase-like domain</fullName>
    </submittedName>
</protein>
<feature type="compositionally biased region" description="Basic and acidic residues" evidence="5">
    <location>
        <begin position="179"/>
        <end position="192"/>
    </location>
</feature>
<accession>A0A0V0QNN4</accession>
<organism evidence="7 8">
    <name type="scientific">Pseudocohnilembus persalinus</name>
    <name type="common">Ciliate</name>
    <dbReference type="NCBI Taxonomy" id="266149"/>
    <lineage>
        <taxon>Eukaryota</taxon>
        <taxon>Sar</taxon>
        <taxon>Alveolata</taxon>
        <taxon>Ciliophora</taxon>
        <taxon>Intramacronucleata</taxon>
        <taxon>Oligohymenophorea</taxon>
        <taxon>Scuticociliatia</taxon>
        <taxon>Philasterida</taxon>
        <taxon>Pseudocohnilembidae</taxon>
        <taxon>Pseudocohnilembus</taxon>
    </lineage>
</organism>
<keyword evidence="7" id="KW-0418">Kinase</keyword>
<keyword evidence="2" id="KW-0808">Transferase</keyword>
<sequence>MKKLIQTVSDSQNLKDATAIGRGLYRCVQGLSETHSNSVSNAFFEEQKQYMTQDIKEKADTLKQKKQAENNNKNQSEQQKQAKEHAKEFQSLNYKSQEKVAQEYQDYQNKLYEEMKQKAFNQMSEIRKEQELKNKKIQEKIQKQDSQQDLKTNQYQQQQKEKILNQNISKQESNQYQQAKDKTIQGEQDKQKIQENVEKTEKAEKSQFQQMNEEASQNIFDSVDNKSQNQSELEKIQKEVKNKKLDYDLSKYQSIKENYVPQYENTFKVKNPLEGLNFQQRKKQQQQEAQKNQDKNQNLSENLENNQDKKFAFQNLEKQDKNNQKNDLKKEKVEEENELDFDEVFGYQGQVGREQKVPDGSFSRAYNFGILGLNLAGSTISSWVTSPFSKEKPKSHIFNEKNAAKISDNLCKMRGAALKIGQFLSIQDDSMVPKEIKMAFEKARKSADIMPKSQLYYMLETELGENWKDNFLKFDEMPIAAASIGQVHRAQLKNGKFVAIKIQYPGVKESIDSDLNNFKRVFAWTGLAPKSMFIDQMIANHRVELLEECDYKSELLKQDHMRNLVQEDRRYYVPKIYEELSTERVFTQEFIVGDSFEKICNSYSQEKRNEIGSRIMNLTLQELFDWHYMQTDPNPSNFFFNEKKDVLYLLDFGACHTYSEEFMDGYIELVHGAIQNDIQTIVDKSIQLGFLNGKEAKEMVDAQIKTIQSVAEPFMKNEEFNFHGTDITSKTKGLMPVIMKYRIKSPPPETYSLHRKFSGAFLLNIRLGSKINCHKQFMDLYQKHQQKKKLKSQQQKQSQNLQ</sequence>
<feature type="domain" description="ABC1 atypical kinase-like" evidence="6">
    <location>
        <begin position="444"/>
        <end position="683"/>
    </location>
</feature>
<dbReference type="InParanoid" id="A0A0V0QNN4"/>
<evidence type="ECO:0000256" key="4">
    <source>
        <dbReference type="ARBA" id="ARBA00022840"/>
    </source>
</evidence>
<evidence type="ECO:0000256" key="2">
    <source>
        <dbReference type="ARBA" id="ARBA00022679"/>
    </source>
</evidence>
<evidence type="ECO:0000259" key="6">
    <source>
        <dbReference type="Pfam" id="PF03109"/>
    </source>
</evidence>
<dbReference type="EMBL" id="LDAU01000122">
    <property type="protein sequence ID" value="KRX03961.1"/>
    <property type="molecule type" value="Genomic_DNA"/>
</dbReference>
<comment type="similarity">
    <text evidence="1">Belongs to the protein kinase superfamily. ADCK protein kinase family.</text>
</comment>
<dbReference type="GO" id="GO:0006744">
    <property type="term" value="P:ubiquinone biosynthetic process"/>
    <property type="evidence" value="ECO:0007669"/>
    <property type="project" value="TreeGrafter"/>
</dbReference>
<evidence type="ECO:0000313" key="8">
    <source>
        <dbReference type="Proteomes" id="UP000054937"/>
    </source>
</evidence>
<evidence type="ECO:0000313" key="7">
    <source>
        <dbReference type="EMBL" id="KRX03961.1"/>
    </source>
</evidence>